<dbReference type="PANTHER" id="PTHR45947:SF3">
    <property type="entry name" value="SULFOQUINOVOSYL TRANSFERASE SQD2"/>
    <property type="match status" value="1"/>
</dbReference>
<organism evidence="4 5">
    <name type="scientific">Candidatus Daviesbacteria bacterium RIFCSPLOWO2_01_FULL_39_12</name>
    <dbReference type="NCBI Taxonomy" id="1797785"/>
    <lineage>
        <taxon>Bacteria</taxon>
        <taxon>Candidatus Daviesiibacteriota</taxon>
    </lineage>
</organism>
<evidence type="ECO:0000259" key="2">
    <source>
        <dbReference type="Pfam" id="PF00534"/>
    </source>
</evidence>
<dbReference type="InterPro" id="IPR028098">
    <property type="entry name" value="Glyco_trans_4-like_N"/>
</dbReference>
<dbReference type="Gene3D" id="3.40.50.2000">
    <property type="entry name" value="Glycogen Phosphorylase B"/>
    <property type="match status" value="2"/>
</dbReference>
<sequence length="369" mass="42644">MSKVLQLTAHFPPNVGGVETHLDDLVKVLIKRGWEVTVLTYQPLTTKVDWKMIEKKRHLLIFRIFWIKGFFYKLVKYPLLEFLYLLPGLFFLSPLFILVRNPQVIHAHGLVAGFAAVFWGKVFDKKVIISTHSIYSFPKNGLYRYFVSWIFKNASLCFGLSKQAVEEIKSLGIPSEKVDNFTYWIDLKKFHTIKQLRRNKRFTVLFVGRLVAEKGINELLESVKSWKREINLKIVGSGPLEGKIKEFTQKYKNVELVGVLDQDKLPIYYGKSDILIVPSVSEEGFGRVILESLACGLPVIGSNRGAVPEAMDDSVGRLIDVSPENIRTAVEYFYTHRDELRRMAKNCRKFAERRYSEKNAEKIIRAYQE</sequence>
<feature type="transmembrane region" description="Helical" evidence="1">
    <location>
        <begin position="82"/>
        <end position="99"/>
    </location>
</feature>
<dbReference type="EMBL" id="MFDM01000023">
    <property type="protein sequence ID" value="OGE42654.1"/>
    <property type="molecule type" value="Genomic_DNA"/>
</dbReference>
<keyword evidence="1" id="KW-0812">Transmembrane</keyword>
<feature type="transmembrane region" description="Helical" evidence="1">
    <location>
        <begin position="105"/>
        <end position="123"/>
    </location>
</feature>
<evidence type="ECO:0000313" key="4">
    <source>
        <dbReference type="EMBL" id="OGE42654.1"/>
    </source>
</evidence>
<dbReference type="PANTHER" id="PTHR45947">
    <property type="entry name" value="SULFOQUINOVOSYL TRANSFERASE SQD2"/>
    <property type="match status" value="1"/>
</dbReference>
<evidence type="ECO:0000259" key="3">
    <source>
        <dbReference type="Pfam" id="PF13439"/>
    </source>
</evidence>
<gene>
    <name evidence="4" type="ORF">A3B45_00425</name>
</gene>
<dbReference type="Proteomes" id="UP000178565">
    <property type="component" value="Unassembled WGS sequence"/>
</dbReference>
<dbReference type="GO" id="GO:0016757">
    <property type="term" value="F:glycosyltransferase activity"/>
    <property type="evidence" value="ECO:0007669"/>
    <property type="project" value="InterPro"/>
</dbReference>
<feature type="domain" description="Glycosyl transferase family 1" evidence="2">
    <location>
        <begin position="194"/>
        <end position="349"/>
    </location>
</feature>
<dbReference type="InterPro" id="IPR001296">
    <property type="entry name" value="Glyco_trans_1"/>
</dbReference>
<protein>
    <recommendedName>
        <fullName evidence="6">Glycosyltransferase subfamily 4-like N-terminal domain-containing protein</fullName>
    </recommendedName>
</protein>
<dbReference type="InterPro" id="IPR050194">
    <property type="entry name" value="Glycosyltransferase_grp1"/>
</dbReference>
<evidence type="ECO:0000256" key="1">
    <source>
        <dbReference type="SAM" id="Phobius"/>
    </source>
</evidence>
<dbReference type="Pfam" id="PF00534">
    <property type="entry name" value="Glycos_transf_1"/>
    <property type="match status" value="1"/>
</dbReference>
<feature type="domain" description="Glycosyltransferase subfamily 4-like N-terminal" evidence="3">
    <location>
        <begin position="15"/>
        <end position="179"/>
    </location>
</feature>
<evidence type="ECO:0008006" key="6">
    <source>
        <dbReference type="Google" id="ProtNLM"/>
    </source>
</evidence>
<proteinExistence type="predicted"/>
<dbReference type="AlphaFoldDB" id="A0A1F5KP85"/>
<keyword evidence="1" id="KW-1133">Transmembrane helix</keyword>
<keyword evidence="1" id="KW-0472">Membrane</keyword>
<reference evidence="4 5" key="1">
    <citation type="journal article" date="2016" name="Nat. Commun.">
        <title>Thousands of microbial genomes shed light on interconnected biogeochemical processes in an aquifer system.</title>
        <authorList>
            <person name="Anantharaman K."/>
            <person name="Brown C.T."/>
            <person name="Hug L.A."/>
            <person name="Sharon I."/>
            <person name="Castelle C.J."/>
            <person name="Probst A.J."/>
            <person name="Thomas B.C."/>
            <person name="Singh A."/>
            <person name="Wilkins M.J."/>
            <person name="Karaoz U."/>
            <person name="Brodie E.L."/>
            <person name="Williams K.H."/>
            <person name="Hubbard S.S."/>
            <person name="Banfield J.F."/>
        </authorList>
    </citation>
    <scope>NUCLEOTIDE SEQUENCE [LARGE SCALE GENOMIC DNA]</scope>
</reference>
<accession>A0A1F5KP85</accession>
<comment type="caution">
    <text evidence="4">The sequence shown here is derived from an EMBL/GenBank/DDBJ whole genome shotgun (WGS) entry which is preliminary data.</text>
</comment>
<name>A0A1F5KP85_9BACT</name>
<dbReference type="CDD" id="cd03801">
    <property type="entry name" value="GT4_PimA-like"/>
    <property type="match status" value="1"/>
</dbReference>
<dbReference type="STRING" id="1797785.A3B45_00425"/>
<dbReference type="SUPFAM" id="SSF53756">
    <property type="entry name" value="UDP-Glycosyltransferase/glycogen phosphorylase"/>
    <property type="match status" value="1"/>
</dbReference>
<evidence type="ECO:0000313" key="5">
    <source>
        <dbReference type="Proteomes" id="UP000178565"/>
    </source>
</evidence>
<dbReference type="Pfam" id="PF13439">
    <property type="entry name" value="Glyco_transf_4"/>
    <property type="match status" value="1"/>
</dbReference>